<dbReference type="GO" id="GO:0031122">
    <property type="term" value="P:cytoplasmic microtubule organization"/>
    <property type="evidence" value="ECO:0007669"/>
    <property type="project" value="TreeGrafter"/>
</dbReference>
<evidence type="ECO:0000313" key="11">
    <source>
        <dbReference type="Proteomes" id="UP001187682"/>
    </source>
</evidence>
<feature type="domain" description="Gamma tubulin complex component protein N-terminal" evidence="9">
    <location>
        <begin position="231"/>
        <end position="537"/>
    </location>
</feature>
<dbReference type="CDD" id="cd22572">
    <property type="entry name" value="GCP5_NTD"/>
    <property type="match status" value="1"/>
</dbReference>
<evidence type="ECO:0000259" key="8">
    <source>
        <dbReference type="Pfam" id="PF14609"/>
    </source>
</evidence>
<proteinExistence type="inferred from homology"/>
<dbReference type="GO" id="GO:0000930">
    <property type="term" value="C:gamma-tubulin complex"/>
    <property type="evidence" value="ECO:0007669"/>
    <property type="project" value="UniProtKB-ARBA"/>
</dbReference>
<evidence type="ECO:0000256" key="3">
    <source>
        <dbReference type="ARBA" id="ARBA00022701"/>
    </source>
</evidence>
<dbReference type="PANTHER" id="PTHR19302">
    <property type="entry name" value="GAMMA TUBULIN COMPLEX PROTEIN"/>
    <property type="match status" value="1"/>
</dbReference>
<keyword evidence="2 5" id="KW-0963">Cytoplasm</keyword>
<evidence type="ECO:0000256" key="4">
    <source>
        <dbReference type="ARBA" id="ARBA00023212"/>
    </source>
</evidence>
<accession>A0AAE8STL6</accession>
<keyword evidence="11" id="KW-1185">Reference proteome</keyword>
<sequence>MAFQAQLSAQAGELVECVARTSPKSRQFNKHREQVLRRLLHHSFLRTNQFEVETRLNGLEEIFRIQHREGLADALRSRLDRLNHSPEQWHPEILYLLLELSDQPLRNTRLESLKELHGPKSEPAPRLTWEDIAREDGWAQDPDLWRSVDYSDTSDDDALEDRSTESDDSDEQSASGEALWRVRKAEDVIINLQDGSKLQEIRDAHQWRLGPQPSEGDVRSHKVAITELHILREVLFMLRGYKTSLFPIDSTPDFTYQLPSVSWVTYKALINSFAEMGRKVGILRALSKQSQRAPHLQVFQDCVSRSLRSFDEAVTNIESRIILVKQDVVLSLVAASDELKAPLEPLSRLSDIVQQLEDSGHGAFRYLELLFLEIGNSQISGRRSTYEFLGRIFFDCFQYYLRPIRLWMQDGQLIPGDKLFFVSECATHVPMNEAWTSQFRLRRTADGNLYAPSFLHPSVNKIFTAGKSIVMLKHLGKYERDELNTAEASEPALDFDALLSPDLELAPFAELFDAAFERWIQSKHQATSAMLKSVLFESCGLWANLATMQLLYFMSDGALADSFCSSIFKKLDTLPQGWRDRYALTSLAQEVYSTSLDSPRLSVTIGQQGQRLPASTARDFVRKYLPELGLVFNVRWPVQMILTGESLLRYKTVFTLLLQLRRAHYMLNKQRFQPDPTVSVDNWSDRGGYYSIRSRLLWFCTTFWTYLSTLVLAPNGEKLRLDLEAAPDVDAMIEVHLAFTRRVMDEACLGAKLEPIKECILDILDLTIQLDKAYSLNALREAEEMHETSRLSLISSPARTPLKGTPRRGGAPRTRRAVGTSDDEDSENPDSDLRHGDPGSTGKSFGDEARGIQGVFESRLKFVSDGLRAVARATGSSAAAKWDILAEMLDAGVDLQRYHPLA</sequence>
<dbReference type="InterPro" id="IPR059169">
    <property type="entry name" value="GCP5_N_ext"/>
</dbReference>
<dbReference type="InterPro" id="IPR040457">
    <property type="entry name" value="GCP_C"/>
</dbReference>
<reference evidence="10" key="1">
    <citation type="submission" date="2018-03" db="EMBL/GenBank/DDBJ databases">
        <authorList>
            <person name="Guldener U."/>
        </authorList>
    </citation>
    <scope>NUCLEOTIDE SEQUENCE</scope>
</reference>
<dbReference type="GO" id="GO:0051321">
    <property type="term" value="P:meiotic cell cycle"/>
    <property type="evidence" value="ECO:0007669"/>
    <property type="project" value="TreeGrafter"/>
</dbReference>
<dbReference type="Pfam" id="PF14609">
    <property type="entry name" value="GCP5-Mod21_N"/>
    <property type="match status" value="1"/>
</dbReference>
<evidence type="ECO:0000256" key="5">
    <source>
        <dbReference type="RuleBase" id="RU363050"/>
    </source>
</evidence>
<dbReference type="PANTHER" id="PTHR19302:SF33">
    <property type="entry name" value="GAMMA-TUBULIN COMPLEX COMPONENT 5"/>
    <property type="match status" value="1"/>
</dbReference>
<evidence type="ECO:0000259" key="9">
    <source>
        <dbReference type="Pfam" id="PF17681"/>
    </source>
</evidence>
<dbReference type="GO" id="GO:0043015">
    <property type="term" value="F:gamma-tubulin binding"/>
    <property type="evidence" value="ECO:0007669"/>
    <property type="project" value="InterPro"/>
</dbReference>
<keyword evidence="3 5" id="KW-0493">Microtubule</keyword>
<dbReference type="InterPro" id="IPR007259">
    <property type="entry name" value="GCP"/>
</dbReference>
<evidence type="ECO:0000256" key="6">
    <source>
        <dbReference type="SAM" id="MobiDB-lite"/>
    </source>
</evidence>
<dbReference type="EMBL" id="ONZQ02000004">
    <property type="protein sequence ID" value="SPO00643.1"/>
    <property type="molecule type" value="Genomic_DNA"/>
</dbReference>
<feature type="compositionally biased region" description="Acidic residues" evidence="6">
    <location>
        <begin position="821"/>
        <end position="830"/>
    </location>
</feature>
<name>A0AAE8STL6_9PEZI</name>
<dbReference type="InterPro" id="IPR041470">
    <property type="entry name" value="GCP_N"/>
</dbReference>
<dbReference type="GO" id="GO:0000278">
    <property type="term" value="P:mitotic cell cycle"/>
    <property type="evidence" value="ECO:0007669"/>
    <property type="project" value="TreeGrafter"/>
</dbReference>
<dbReference type="GO" id="GO:0005874">
    <property type="term" value="C:microtubule"/>
    <property type="evidence" value="ECO:0007669"/>
    <property type="project" value="UniProtKB-KW"/>
</dbReference>
<dbReference type="GO" id="GO:0051225">
    <property type="term" value="P:spindle assembly"/>
    <property type="evidence" value="ECO:0007669"/>
    <property type="project" value="TreeGrafter"/>
</dbReference>
<comment type="subcellular location">
    <subcellularLocation>
        <location evidence="5">Cytoplasm</location>
        <location evidence="5">Cytoskeleton</location>
        <location evidence="5">Microtubule organizing center</location>
    </subcellularLocation>
</comment>
<dbReference type="InterPro" id="IPR032797">
    <property type="entry name" value="Mod21_N"/>
</dbReference>
<gene>
    <name evidence="10" type="ORF">DNG_03392</name>
</gene>
<evidence type="ECO:0000259" key="7">
    <source>
        <dbReference type="Pfam" id="PF04130"/>
    </source>
</evidence>
<feature type="domain" description="Gamma-Tubulin ring complex non-core subunit mod21 N-terminal" evidence="8">
    <location>
        <begin position="65"/>
        <end position="156"/>
    </location>
</feature>
<dbReference type="InterPro" id="IPR042241">
    <property type="entry name" value="GCP_C_sf"/>
</dbReference>
<dbReference type="GO" id="GO:0007020">
    <property type="term" value="P:microtubule nucleation"/>
    <property type="evidence" value="ECO:0007669"/>
    <property type="project" value="InterPro"/>
</dbReference>
<protein>
    <recommendedName>
        <fullName evidence="5">Spindle pole body component</fullName>
    </recommendedName>
</protein>
<dbReference type="GO" id="GO:0051011">
    <property type="term" value="F:microtubule minus-end binding"/>
    <property type="evidence" value="ECO:0007669"/>
    <property type="project" value="TreeGrafter"/>
</dbReference>
<dbReference type="Pfam" id="PF17681">
    <property type="entry name" value="GCP_N_terminal"/>
    <property type="match status" value="1"/>
</dbReference>
<evidence type="ECO:0000313" key="10">
    <source>
        <dbReference type="EMBL" id="SPO00643.1"/>
    </source>
</evidence>
<dbReference type="GO" id="GO:0005816">
    <property type="term" value="C:spindle pole body"/>
    <property type="evidence" value="ECO:0007669"/>
    <property type="project" value="UniProtKB-ARBA"/>
</dbReference>
<dbReference type="Pfam" id="PF04130">
    <property type="entry name" value="GCP_C_terminal"/>
    <property type="match status" value="1"/>
</dbReference>
<dbReference type="Gene3D" id="1.20.120.1900">
    <property type="entry name" value="Gamma-tubulin complex, C-terminal domain"/>
    <property type="match status" value="1"/>
</dbReference>
<feature type="domain" description="Gamma tubulin complex component C-terminal" evidence="7">
    <location>
        <begin position="543"/>
        <end position="867"/>
    </location>
</feature>
<organism evidence="10 11">
    <name type="scientific">Cephalotrichum gorgonifer</name>
    <dbReference type="NCBI Taxonomy" id="2041049"/>
    <lineage>
        <taxon>Eukaryota</taxon>
        <taxon>Fungi</taxon>
        <taxon>Dikarya</taxon>
        <taxon>Ascomycota</taxon>
        <taxon>Pezizomycotina</taxon>
        <taxon>Sordariomycetes</taxon>
        <taxon>Hypocreomycetidae</taxon>
        <taxon>Microascales</taxon>
        <taxon>Microascaceae</taxon>
        <taxon>Cephalotrichum</taxon>
    </lineage>
</organism>
<dbReference type="GO" id="GO:0000922">
    <property type="term" value="C:spindle pole"/>
    <property type="evidence" value="ECO:0007669"/>
    <property type="project" value="InterPro"/>
</dbReference>
<dbReference type="AlphaFoldDB" id="A0AAE8STL6"/>
<evidence type="ECO:0000256" key="1">
    <source>
        <dbReference type="ARBA" id="ARBA00010337"/>
    </source>
</evidence>
<comment type="caution">
    <text evidence="10">The sequence shown here is derived from an EMBL/GenBank/DDBJ whole genome shotgun (WGS) entry which is preliminary data.</text>
</comment>
<feature type="region of interest" description="Disordered" evidence="6">
    <location>
        <begin position="790"/>
        <end position="848"/>
    </location>
</feature>
<dbReference type="Proteomes" id="UP001187682">
    <property type="component" value="Unassembled WGS sequence"/>
</dbReference>
<evidence type="ECO:0000256" key="2">
    <source>
        <dbReference type="ARBA" id="ARBA00022490"/>
    </source>
</evidence>
<comment type="similarity">
    <text evidence="1 5">Belongs to the TUBGCP family.</text>
</comment>
<keyword evidence="4 5" id="KW-0206">Cytoskeleton</keyword>
<feature type="region of interest" description="Disordered" evidence="6">
    <location>
        <begin position="145"/>
        <end position="177"/>
    </location>
</feature>